<accession>A0A6C0CZX8</accession>
<protein>
    <recommendedName>
        <fullName evidence="2">J domain-containing protein</fullName>
    </recommendedName>
</protein>
<dbReference type="PROSITE" id="PS50076">
    <property type="entry name" value="DNAJ_2"/>
    <property type="match status" value="1"/>
</dbReference>
<reference evidence="3" key="1">
    <citation type="journal article" date="2020" name="Nature">
        <title>Giant virus diversity and host interactions through global metagenomics.</title>
        <authorList>
            <person name="Schulz F."/>
            <person name="Roux S."/>
            <person name="Paez-Espino D."/>
            <person name="Jungbluth S."/>
            <person name="Walsh D.A."/>
            <person name="Denef V.J."/>
            <person name="McMahon K.D."/>
            <person name="Konstantinidis K.T."/>
            <person name="Eloe-Fadrosh E.A."/>
            <person name="Kyrpides N.C."/>
            <person name="Woyke T."/>
        </authorList>
    </citation>
    <scope>NUCLEOTIDE SEQUENCE</scope>
    <source>
        <strain evidence="3">GVMAG-M-3300023110-24</strain>
    </source>
</reference>
<evidence type="ECO:0000256" key="1">
    <source>
        <dbReference type="SAM" id="Coils"/>
    </source>
</evidence>
<sequence length="315" mass="36678">METQNLSYDELLNLYKNQQDIIENQQKTLNKLSNKNNFNPYKILNISKNFELSTLKKAYLNKAIQTHPDKGGNPDVFKNVVLAYKVLLKKHNMENNISDHNSLKNDQKIFNETQESNNSQNLNLNKKFSNSKFNKVFEDNKITDPFDDGHGEWYNSKYDDNKQIFNSKVNSSTFNDAFNREKNKKLLKKKNQIRIREPEEKISYSGADSIVVLGQGRVNNFGGSTGNGLHYYDLKKAYDDNYINDTIETVSNRTINSVKSDRSNLSYNMSDKDLKIYNKNKIKKQEQETQRINNLNNQDDMASRLYDRIHSKLIG</sequence>
<dbReference type="SMART" id="SM00271">
    <property type="entry name" value="DnaJ"/>
    <property type="match status" value="1"/>
</dbReference>
<keyword evidence="1" id="KW-0175">Coiled coil</keyword>
<dbReference type="CDD" id="cd06257">
    <property type="entry name" value="DnaJ"/>
    <property type="match status" value="1"/>
</dbReference>
<evidence type="ECO:0000313" key="3">
    <source>
        <dbReference type="EMBL" id="QHT09209.1"/>
    </source>
</evidence>
<feature type="domain" description="J" evidence="2">
    <location>
        <begin position="39"/>
        <end position="102"/>
    </location>
</feature>
<dbReference type="InterPro" id="IPR001623">
    <property type="entry name" value="DnaJ_domain"/>
</dbReference>
<proteinExistence type="predicted"/>
<name>A0A6C0CZX8_9ZZZZ</name>
<dbReference type="Pfam" id="PF00226">
    <property type="entry name" value="DnaJ"/>
    <property type="match status" value="1"/>
</dbReference>
<organism evidence="3">
    <name type="scientific">viral metagenome</name>
    <dbReference type="NCBI Taxonomy" id="1070528"/>
    <lineage>
        <taxon>unclassified sequences</taxon>
        <taxon>metagenomes</taxon>
        <taxon>organismal metagenomes</taxon>
    </lineage>
</organism>
<dbReference type="EMBL" id="MN739508">
    <property type="protein sequence ID" value="QHT09209.1"/>
    <property type="molecule type" value="Genomic_DNA"/>
</dbReference>
<dbReference type="SUPFAM" id="SSF46565">
    <property type="entry name" value="Chaperone J-domain"/>
    <property type="match status" value="1"/>
</dbReference>
<dbReference type="InterPro" id="IPR036869">
    <property type="entry name" value="J_dom_sf"/>
</dbReference>
<dbReference type="AlphaFoldDB" id="A0A6C0CZX8"/>
<dbReference type="Gene3D" id="1.10.287.110">
    <property type="entry name" value="DnaJ domain"/>
    <property type="match status" value="1"/>
</dbReference>
<evidence type="ECO:0000259" key="2">
    <source>
        <dbReference type="PROSITE" id="PS50076"/>
    </source>
</evidence>
<feature type="coiled-coil region" evidence="1">
    <location>
        <begin position="8"/>
        <end position="35"/>
    </location>
</feature>